<accession>A0A1B0FCX3</accession>
<dbReference type="AlphaFoldDB" id="A0A1B0FCX3"/>
<dbReference type="EnsemblMetazoa" id="GMOY001440-RA">
    <property type="protein sequence ID" value="GMOY001440-PA"/>
    <property type="gene ID" value="GMOY001440"/>
</dbReference>
<keyword evidence="2" id="KW-1185">Reference proteome</keyword>
<evidence type="ECO:0000313" key="2">
    <source>
        <dbReference type="Proteomes" id="UP000092444"/>
    </source>
</evidence>
<evidence type="ECO:0000313" key="1">
    <source>
        <dbReference type="EnsemblMetazoa" id="GMOY001440-PA"/>
    </source>
</evidence>
<sequence length="79" mass="8881">MFPSSENVTPKITCERFGQFAYHVPFTAPIKLENIVLKVTWSTNGWMLATHPVALLPTHTLLCSSIHVNPHFWGFVASD</sequence>
<protein>
    <submittedName>
        <fullName evidence="1">Uncharacterized protein</fullName>
    </submittedName>
</protein>
<organism evidence="1 2">
    <name type="scientific">Glossina morsitans morsitans</name>
    <name type="common">Savannah tsetse fly</name>
    <dbReference type="NCBI Taxonomy" id="37546"/>
    <lineage>
        <taxon>Eukaryota</taxon>
        <taxon>Metazoa</taxon>
        <taxon>Ecdysozoa</taxon>
        <taxon>Arthropoda</taxon>
        <taxon>Hexapoda</taxon>
        <taxon>Insecta</taxon>
        <taxon>Pterygota</taxon>
        <taxon>Neoptera</taxon>
        <taxon>Endopterygota</taxon>
        <taxon>Diptera</taxon>
        <taxon>Brachycera</taxon>
        <taxon>Muscomorpha</taxon>
        <taxon>Hippoboscoidea</taxon>
        <taxon>Glossinidae</taxon>
        <taxon>Glossina</taxon>
    </lineage>
</organism>
<dbReference type="EMBL" id="CCAG010004841">
    <property type="status" value="NOT_ANNOTATED_CDS"/>
    <property type="molecule type" value="Genomic_DNA"/>
</dbReference>
<name>A0A1B0FCX3_GLOMM</name>
<reference evidence="1" key="1">
    <citation type="submission" date="2020-05" db="UniProtKB">
        <authorList>
            <consortium name="EnsemblMetazoa"/>
        </authorList>
    </citation>
    <scope>IDENTIFICATION</scope>
    <source>
        <strain evidence="1">Yale</strain>
    </source>
</reference>
<dbReference type="VEuPathDB" id="VectorBase:GMOY001440"/>
<dbReference type="Proteomes" id="UP000092444">
    <property type="component" value="Unassembled WGS sequence"/>
</dbReference>
<proteinExistence type="predicted"/>